<dbReference type="PANTHER" id="PTHR11264:SF0">
    <property type="entry name" value="URACIL-DNA GLYCOSYLASE"/>
    <property type="match status" value="1"/>
</dbReference>
<keyword evidence="2" id="KW-0227">DNA damage</keyword>
<evidence type="ECO:0000256" key="3">
    <source>
        <dbReference type="ARBA" id="ARBA00022801"/>
    </source>
</evidence>
<dbReference type="NCBIfam" id="NF003588">
    <property type="entry name" value="PRK05254.1-1"/>
    <property type="match status" value="1"/>
</dbReference>
<dbReference type="PANTHER" id="PTHR11264">
    <property type="entry name" value="URACIL-DNA GLYCOSYLASE"/>
    <property type="match status" value="1"/>
</dbReference>
<feature type="domain" description="Uracil-DNA glycosylase-like" evidence="5">
    <location>
        <begin position="1"/>
        <end position="139"/>
    </location>
</feature>
<dbReference type="SMART" id="SM00986">
    <property type="entry name" value="UDG"/>
    <property type="match status" value="1"/>
</dbReference>
<keyword evidence="4" id="KW-0234">DNA repair</keyword>
<dbReference type="AlphaFoldDB" id="A0A2J8A3F6"/>
<sequence length="152" mass="16556">MGLAFSVPRGFRPLPPSLRNMFKEAAADLGWADRPADGDLSAWSVQGVLLLNTCLTVRKGEANSHSKRGWEALTDAAVRALSARRSGLVFLLWGKPAQEKAGLIDADKHHILMTAHPSPLSVRHGFDGCRHFSKANDLLTAQGLPPIDWRPT</sequence>
<dbReference type="InterPro" id="IPR002043">
    <property type="entry name" value="UDG_fam1"/>
</dbReference>
<evidence type="ECO:0000313" key="7">
    <source>
        <dbReference type="Proteomes" id="UP000236333"/>
    </source>
</evidence>
<dbReference type="Gene3D" id="3.40.470.10">
    <property type="entry name" value="Uracil-DNA glycosylase-like domain"/>
    <property type="match status" value="1"/>
</dbReference>
<evidence type="ECO:0000256" key="4">
    <source>
        <dbReference type="ARBA" id="ARBA00023204"/>
    </source>
</evidence>
<dbReference type="GO" id="GO:0005634">
    <property type="term" value="C:nucleus"/>
    <property type="evidence" value="ECO:0007669"/>
    <property type="project" value="TreeGrafter"/>
</dbReference>
<dbReference type="GO" id="GO:0004844">
    <property type="term" value="F:uracil DNA N-glycosylase activity"/>
    <property type="evidence" value="ECO:0007669"/>
    <property type="project" value="InterPro"/>
</dbReference>
<evidence type="ECO:0000256" key="1">
    <source>
        <dbReference type="ARBA" id="ARBA00008184"/>
    </source>
</evidence>
<dbReference type="SMART" id="SM00987">
    <property type="entry name" value="UreE_C"/>
    <property type="match status" value="1"/>
</dbReference>
<dbReference type="InterPro" id="IPR005122">
    <property type="entry name" value="Uracil-DNA_glycosylase-like"/>
</dbReference>
<keyword evidence="3" id="KW-0378">Hydrolase</keyword>
<dbReference type="GO" id="GO:0005739">
    <property type="term" value="C:mitochondrion"/>
    <property type="evidence" value="ECO:0007669"/>
    <property type="project" value="TreeGrafter"/>
</dbReference>
<evidence type="ECO:0000313" key="6">
    <source>
        <dbReference type="EMBL" id="PNH07051.1"/>
    </source>
</evidence>
<dbReference type="InterPro" id="IPR036895">
    <property type="entry name" value="Uracil-DNA_glycosylase-like_sf"/>
</dbReference>
<accession>A0A2J8A3F6</accession>
<gene>
    <name evidence="6" type="ORF">TSOC_006558</name>
</gene>
<reference evidence="6 7" key="1">
    <citation type="journal article" date="2017" name="Mol. Biol. Evol.">
        <title>The 4-celled Tetrabaena socialis nuclear genome reveals the essential components for genetic control of cell number at the origin of multicellularity in the volvocine lineage.</title>
        <authorList>
            <person name="Featherston J."/>
            <person name="Arakaki Y."/>
            <person name="Hanschen E.R."/>
            <person name="Ferris P.J."/>
            <person name="Michod R.E."/>
            <person name="Olson B.J.S.C."/>
            <person name="Nozaki H."/>
            <person name="Durand P.M."/>
        </authorList>
    </citation>
    <scope>NUCLEOTIDE SEQUENCE [LARGE SCALE GENOMIC DNA]</scope>
    <source>
        <strain evidence="6 7">NIES-571</strain>
    </source>
</reference>
<dbReference type="NCBIfam" id="NF003592">
    <property type="entry name" value="PRK05254.1-5"/>
    <property type="match status" value="1"/>
</dbReference>
<evidence type="ECO:0000259" key="5">
    <source>
        <dbReference type="SMART" id="SM00986"/>
    </source>
</evidence>
<dbReference type="Pfam" id="PF03167">
    <property type="entry name" value="UDG"/>
    <property type="match status" value="1"/>
</dbReference>
<dbReference type="GO" id="GO:0097510">
    <property type="term" value="P:base-excision repair, AP site formation via deaminated base removal"/>
    <property type="evidence" value="ECO:0007669"/>
    <property type="project" value="TreeGrafter"/>
</dbReference>
<dbReference type="OrthoDB" id="10031947at2759"/>
<proteinExistence type="inferred from homology"/>
<dbReference type="SUPFAM" id="SSF52141">
    <property type="entry name" value="Uracil-DNA glycosylase-like"/>
    <property type="match status" value="1"/>
</dbReference>
<name>A0A2J8A3F6_9CHLO</name>
<dbReference type="Proteomes" id="UP000236333">
    <property type="component" value="Unassembled WGS sequence"/>
</dbReference>
<dbReference type="CDD" id="cd10027">
    <property type="entry name" value="UDG-F1-like"/>
    <property type="match status" value="1"/>
</dbReference>
<comment type="similarity">
    <text evidence="1">Belongs to the uracil-DNA glycosylase (UDG) superfamily. UNG family.</text>
</comment>
<organism evidence="6 7">
    <name type="scientific">Tetrabaena socialis</name>
    <dbReference type="NCBI Taxonomy" id="47790"/>
    <lineage>
        <taxon>Eukaryota</taxon>
        <taxon>Viridiplantae</taxon>
        <taxon>Chlorophyta</taxon>
        <taxon>core chlorophytes</taxon>
        <taxon>Chlorophyceae</taxon>
        <taxon>CS clade</taxon>
        <taxon>Chlamydomonadales</taxon>
        <taxon>Tetrabaenaceae</taxon>
        <taxon>Tetrabaena</taxon>
    </lineage>
</organism>
<comment type="caution">
    <text evidence="6">The sequence shown here is derived from an EMBL/GenBank/DDBJ whole genome shotgun (WGS) entry which is preliminary data.</text>
</comment>
<dbReference type="EMBL" id="PGGS01000201">
    <property type="protein sequence ID" value="PNH07051.1"/>
    <property type="molecule type" value="Genomic_DNA"/>
</dbReference>
<keyword evidence="7" id="KW-1185">Reference proteome</keyword>
<evidence type="ECO:0000256" key="2">
    <source>
        <dbReference type="ARBA" id="ARBA00022763"/>
    </source>
</evidence>
<protein>
    <submittedName>
        <fullName evidence="6">Uracil-DNA glycosylase</fullName>
    </submittedName>
</protein>